<dbReference type="EMBL" id="SLUN01000009">
    <property type="protein sequence ID" value="TCL70788.1"/>
    <property type="molecule type" value="Genomic_DNA"/>
</dbReference>
<dbReference type="Proteomes" id="UP000295008">
    <property type="component" value="Unassembled WGS sequence"/>
</dbReference>
<comment type="caution">
    <text evidence="1">The sequence shown here is derived from an EMBL/GenBank/DDBJ whole genome shotgun (WGS) entry which is preliminary data.</text>
</comment>
<name>A0A4R1RVV3_HYDET</name>
<accession>A0A4R1RVV3</accession>
<dbReference type="SUPFAM" id="SSF57783">
    <property type="entry name" value="Zinc beta-ribbon"/>
    <property type="match status" value="1"/>
</dbReference>
<dbReference type="OrthoDB" id="2381377at2"/>
<keyword evidence="2" id="KW-1185">Reference proteome</keyword>
<dbReference type="AlphaFoldDB" id="A0A4R1RVV3"/>
<sequence>MRELREQAAYLRGLMEGSELAKDDKSKLIWEGLMDFCDGVAEDLAEMEESQEEFADYIEAIDEDLSTLEKYFYDAEGSEDSEELVTSQPQEDDDEEIMELTCPHCKQDLYFEDEPGNYEVVCPDCGNVVWQHFTAELSPEGEHPLA</sequence>
<reference evidence="1 2" key="1">
    <citation type="submission" date="2019-03" db="EMBL/GenBank/DDBJ databases">
        <title>Genomic Encyclopedia of Type Strains, Phase IV (KMG-IV): sequencing the most valuable type-strain genomes for metagenomic binning, comparative biology and taxonomic classification.</title>
        <authorList>
            <person name="Goeker M."/>
        </authorList>
    </citation>
    <scope>NUCLEOTIDE SEQUENCE [LARGE SCALE GENOMIC DNA]</scope>
    <source>
        <strain evidence="1 2">LX-B</strain>
    </source>
</reference>
<dbReference type="RefSeq" id="WP_132014060.1">
    <property type="nucleotide sequence ID" value="NZ_SLUN01000009.1"/>
</dbReference>
<organism evidence="1 2">
    <name type="scientific">Hydrogenispora ethanolica</name>
    <dbReference type="NCBI Taxonomy" id="1082276"/>
    <lineage>
        <taxon>Bacteria</taxon>
        <taxon>Bacillati</taxon>
        <taxon>Bacillota</taxon>
        <taxon>Hydrogenispora</taxon>
    </lineage>
</organism>
<evidence type="ECO:0000313" key="2">
    <source>
        <dbReference type="Proteomes" id="UP000295008"/>
    </source>
</evidence>
<proteinExistence type="predicted"/>
<dbReference type="Gene3D" id="2.20.28.160">
    <property type="match status" value="1"/>
</dbReference>
<gene>
    <name evidence="1" type="ORF">EDC14_1009106</name>
</gene>
<protein>
    <submittedName>
        <fullName evidence="1">TFIIB zinc-binding protein</fullName>
    </submittedName>
</protein>
<dbReference type="NCBIfam" id="NF045650">
    <property type="entry name" value="CD1247_Nterm"/>
    <property type="match status" value="1"/>
</dbReference>
<dbReference type="InterPro" id="IPR054688">
    <property type="entry name" value="CD1247_N"/>
</dbReference>
<evidence type="ECO:0000313" key="1">
    <source>
        <dbReference type="EMBL" id="TCL70788.1"/>
    </source>
</evidence>